<dbReference type="EMBL" id="ML978066">
    <property type="protein sequence ID" value="KAF2021931.1"/>
    <property type="molecule type" value="Genomic_DNA"/>
</dbReference>
<name>A0A6A5YB58_9PLEO</name>
<dbReference type="Proteomes" id="UP000799778">
    <property type="component" value="Unassembled WGS sequence"/>
</dbReference>
<protein>
    <submittedName>
        <fullName evidence="3">Uncharacterized protein</fullName>
    </submittedName>
</protein>
<feature type="region of interest" description="Disordered" evidence="1">
    <location>
        <begin position="147"/>
        <end position="173"/>
    </location>
</feature>
<dbReference type="GeneID" id="54284152"/>
<dbReference type="AlphaFoldDB" id="A0A6A5YB58"/>
<gene>
    <name evidence="3" type="ORF">BU24DRAFT_417579</name>
</gene>
<evidence type="ECO:0000256" key="2">
    <source>
        <dbReference type="SAM" id="SignalP"/>
    </source>
</evidence>
<evidence type="ECO:0000256" key="1">
    <source>
        <dbReference type="SAM" id="MobiDB-lite"/>
    </source>
</evidence>
<feature type="region of interest" description="Disordered" evidence="1">
    <location>
        <begin position="106"/>
        <end position="127"/>
    </location>
</feature>
<evidence type="ECO:0000313" key="3">
    <source>
        <dbReference type="EMBL" id="KAF2021931.1"/>
    </source>
</evidence>
<organism evidence="3 4">
    <name type="scientific">Aaosphaeria arxii CBS 175.79</name>
    <dbReference type="NCBI Taxonomy" id="1450172"/>
    <lineage>
        <taxon>Eukaryota</taxon>
        <taxon>Fungi</taxon>
        <taxon>Dikarya</taxon>
        <taxon>Ascomycota</taxon>
        <taxon>Pezizomycotina</taxon>
        <taxon>Dothideomycetes</taxon>
        <taxon>Pleosporomycetidae</taxon>
        <taxon>Pleosporales</taxon>
        <taxon>Pleosporales incertae sedis</taxon>
        <taxon>Aaosphaeria</taxon>
    </lineage>
</organism>
<proteinExistence type="predicted"/>
<feature type="chain" id="PRO_5025567507" evidence="2">
    <location>
        <begin position="18"/>
        <end position="333"/>
    </location>
</feature>
<accession>A0A6A5YB58</accession>
<keyword evidence="4" id="KW-1185">Reference proteome</keyword>
<reference evidence="3" key="1">
    <citation type="journal article" date="2020" name="Stud. Mycol.">
        <title>101 Dothideomycetes genomes: a test case for predicting lifestyles and emergence of pathogens.</title>
        <authorList>
            <person name="Haridas S."/>
            <person name="Albert R."/>
            <person name="Binder M."/>
            <person name="Bloem J."/>
            <person name="Labutti K."/>
            <person name="Salamov A."/>
            <person name="Andreopoulos B."/>
            <person name="Baker S."/>
            <person name="Barry K."/>
            <person name="Bills G."/>
            <person name="Bluhm B."/>
            <person name="Cannon C."/>
            <person name="Castanera R."/>
            <person name="Culley D."/>
            <person name="Daum C."/>
            <person name="Ezra D."/>
            <person name="Gonzalez J."/>
            <person name="Henrissat B."/>
            <person name="Kuo A."/>
            <person name="Liang C."/>
            <person name="Lipzen A."/>
            <person name="Lutzoni F."/>
            <person name="Magnuson J."/>
            <person name="Mondo S."/>
            <person name="Nolan M."/>
            <person name="Ohm R."/>
            <person name="Pangilinan J."/>
            <person name="Park H.-J."/>
            <person name="Ramirez L."/>
            <person name="Alfaro M."/>
            <person name="Sun H."/>
            <person name="Tritt A."/>
            <person name="Yoshinaga Y."/>
            <person name="Zwiers L.-H."/>
            <person name="Turgeon B."/>
            <person name="Goodwin S."/>
            <person name="Spatafora J."/>
            <person name="Crous P."/>
            <person name="Grigoriev I."/>
        </authorList>
    </citation>
    <scope>NUCLEOTIDE SEQUENCE</scope>
    <source>
        <strain evidence="3">CBS 175.79</strain>
    </source>
</reference>
<sequence>MRSRYATLVIFPIIAQAVPVQDLAGMLDGGALPVEEEYKKPASSSVQAMENNIIQLPPAQSPSSVAIPENLPNPFGDPIPSVSGIHLNATPATISSSSSQVNPFFPGETPQSPDVDTFPHHNATPATSQSQFIPFFPEIPSSSAAAAPGLPITTWPHEPAPTPPLSPIASATPVPNPPIWPTPLPSAPVPQPPVSNVPTPEPPLWEPPVTNIPPNPVPETTILAPILPPPPPPPAVTPAPTSTIYSAVNCSTEMANATSWGPQVGAAITYPGVVIIMTGNATCETASPPAGSGNATASGPKDIFTGAASREVGPDRLSWSLVGAVFALMGIVA</sequence>
<dbReference type="RefSeq" id="XP_033390270.1">
    <property type="nucleotide sequence ID" value="XM_033526755.1"/>
</dbReference>
<evidence type="ECO:0000313" key="4">
    <source>
        <dbReference type="Proteomes" id="UP000799778"/>
    </source>
</evidence>
<keyword evidence="2" id="KW-0732">Signal</keyword>
<feature type="signal peptide" evidence="2">
    <location>
        <begin position="1"/>
        <end position="17"/>
    </location>
</feature>